<evidence type="ECO:0000313" key="2">
    <source>
        <dbReference type="Proteomes" id="UP000002734"/>
    </source>
</evidence>
<dbReference type="EMBL" id="CP001654">
    <property type="protein sequence ID" value="ACS86293.1"/>
    <property type="molecule type" value="Genomic_DNA"/>
</dbReference>
<organism evidence="1 2">
    <name type="scientific">Musicola paradisiaca (strain Ech703)</name>
    <name type="common">Dickeya paradisiaca</name>
    <name type="synonym">Dickeya dadantii</name>
    <dbReference type="NCBI Taxonomy" id="579405"/>
    <lineage>
        <taxon>Bacteria</taxon>
        <taxon>Pseudomonadati</taxon>
        <taxon>Pseudomonadota</taxon>
        <taxon>Gammaproteobacteria</taxon>
        <taxon>Enterobacterales</taxon>
        <taxon>Pectobacteriaceae</taxon>
        <taxon>Musicola</taxon>
    </lineage>
</organism>
<evidence type="ECO:0000313" key="1">
    <source>
        <dbReference type="EMBL" id="ACS86293.1"/>
    </source>
</evidence>
<dbReference type="AlphaFoldDB" id="C6C993"/>
<name>C6C993_MUSP7</name>
<protein>
    <submittedName>
        <fullName evidence="1">Uncharacterized protein</fullName>
    </submittedName>
</protein>
<dbReference type="KEGG" id="dda:Dd703_2516"/>
<dbReference type="Proteomes" id="UP000002734">
    <property type="component" value="Chromosome"/>
</dbReference>
<proteinExistence type="predicted"/>
<dbReference type="HOGENOM" id="CLU_3403207_0_0_6"/>
<keyword evidence="2" id="KW-1185">Reference proteome</keyword>
<gene>
    <name evidence="1" type="ordered locus">Dd703_2516</name>
</gene>
<sequence>MRSDTLTIELQGKTPALCFRLWPGSVAQAG</sequence>
<accession>C6C993</accession>
<reference evidence="1" key="1">
    <citation type="submission" date="2009-06" db="EMBL/GenBank/DDBJ databases">
        <title>Complete sequence of Dickeya dadantii Ech703.</title>
        <authorList>
            <consortium name="US DOE Joint Genome Institute"/>
            <person name="Lucas S."/>
            <person name="Copeland A."/>
            <person name="Lapidus A."/>
            <person name="Glavina del Rio T."/>
            <person name="Dalin E."/>
            <person name="Tice H."/>
            <person name="Bruce D."/>
            <person name="Goodwin L."/>
            <person name="Pitluck S."/>
            <person name="Chertkov O."/>
            <person name="Brettin T."/>
            <person name="Detter J.C."/>
            <person name="Han C."/>
            <person name="Larimer F."/>
            <person name="Land M."/>
            <person name="Hauser L."/>
            <person name="Kyrpides N."/>
            <person name="Mikhailova N."/>
            <person name="Balakrishnan V."/>
            <person name="Glasner J."/>
            <person name="Perna N.T."/>
        </authorList>
    </citation>
    <scope>NUCLEOTIDE SEQUENCE [LARGE SCALE GENOMIC DNA]</scope>
    <source>
        <strain evidence="1">Ech703</strain>
    </source>
</reference>